<evidence type="ECO:0000313" key="3">
    <source>
        <dbReference type="Proteomes" id="UP000548582"/>
    </source>
</evidence>
<keyword evidence="1" id="KW-1133">Transmembrane helix</keyword>
<feature type="transmembrane region" description="Helical" evidence="1">
    <location>
        <begin position="86"/>
        <end position="108"/>
    </location>
</feature>
<keyword evidence="1" id="KW-0472">Membrane</keyword>
<dbReference type="RefSeq" id="WP_170052732.1">
    <property type="nucleotide sequence ID" value="NZ_JABBKX010000001.1"/>
</dbReference>
<reference evidence="2 3" key="1">
    <citation type="submission" date="2020-03" db="EMBL/GenBank/DDBJ databases">
        <authorList>
            <person name="Sun Q."/>
        </authorList>
    </citation>
    <scope>NUCLEOTIDE SEQUENCE [LARGE SCALE GENOMIC DNA]</scope>
    <source>
        <strain evidence="2 3">JC162</strain>
    </source>
</reference>
<dbReference type="AlphaFoldDB" id="A0A848EB46"/>
<keyword evidence="1" id="KW-0812">Transmembrane</keyword>
<proteinExistence type="predicted"/>
<feature type="transmembrane region" description="Helical" evidence="1">
    <location>
        <begin position="33"/>
        <end position="51"/>
    </location>
</feature>
<evidence type="ECO:0000313" key="2">
    <source>
        <dbReference type="EMBL" id="NMJ40508.1"/>
    </source>
</evidence>
<dbReference type="Proteomes" id="UP000548582">
    <property type="component" value="Unassembled WGS sequence"/>
</dbReference>
<comment type="caution">
    <text evidence="2">The sequence shown here is derived from an EMBL/GenBank/DDBJ whole genome shotgun (WGS) entry which is preliminary data.</text>
</comment>
<name>A0A848EB46_9PROT</name>
<dbReference type="EMBL" id="JABBKX010000001">
    <property type="protein sequence ID" value="NMJ40508.1"/>
    <property type="molecule type" value="Genomic_DNA"/>
</dbReference>
<organism evidence="2 3">
    <name type="scientific">Neoroseomonas marina</name>
    <dbReference type="NCBI Taxonomy" id="1232220"/>
    <lineage>
        <taxon>Bacteria</taxon>
        <taxon>Pseudomonadati</taxon>
        <taxon>Pseudomonadota</taxon>
        <taxon>Alphaproteobacteria</taxon>
        <taxon>Acetobacterales</taxon>
        <taxon>Acetobacteraceae</taxon>
        <taxon>Neoroseomonas</taxon>
    </lineage>
</organism>
<evidence type="ECO:0008006" key="4">
    <source>
        <dbReference type="Google" id="ProtNLM"/>
    </source>
</evidence>
<protein>
    <recommendedName>
        <fullName evidence="4">Transmembrane protein</fullName>
    </recommendedName>
</protein>
<gene>
    <name evidence="2" type="ORF">GWK16_04610</name>
</gene>
<sequence>MRSLKALLRPPLLLLAFLWVVLEETLWSWSKAIGGLIARIPLFAVLERLILRLDARMVLLIFAIPIALLFPVKIAALWLITNGQPLGGLAVLLAAKTIGTAFSARLYVVAEPKLMTIPIFAKVRNWVVALLARAHAFLDSSPAWQAVRHAMKRAKAAIHAAARRVRLALLGEAPSLLERVRSARRTWRGQA</sequence>
<evidence type="ECO:0000256" key="1">
    <source>
        <dbReference type="SAM" id="Phobius"/>
    </source>
</evidence>
<feature type="transmembrane region" description="Helical" evidence="1">
    <location>
        <begin position="58"/>
        <end position="80"/>
    </location>
</feature>
<keyword evidence="3" id="KW-1185">Reference proteome</keyword>
<accession>A0A848EB46</accession>